<proteinExistence type="predicted"/>
<sequence>MKNLHLVPINIQDLVEKMMDKNTRDNEKYNYTVRVEAIRDFCSEAIRQSENKISAQKKFVRK</sequence>
<accession>A0A6J5L9M0</accession>
<evidence type="ECO:0000313" key="1">
    <source>
        <dbReference type="EMBL" id="CAB4131224.1"/>
    </source>
</evidence>
<dbReference type="EMBL" id="LR796247">
    <property type="protein sequence ID" value="CAB4131224.1"/>
    <property type="molecule type" value="Genomic_DNA"/>
</dbReference>
<organism evidence="1">
    <name type="scientific">uncultured Caudovirales phage</name>
    <dbReference type="NCBI Taxonomy" id="2100421"/>
    <lineage>
        <taxon>Viruses</taxon>
        <taxon>Duplodnaviria</taxon>
        <taxon>Heunggongvirae</taxon>
        <taxon>Uroviricota</taxon>
        <taxon>Caudoviricetes</taxon>
        <taxon>Peduoviridae</taxon>
        <taxon>Maltschvirus</taxon>
        <taxon>Maltschvirus maltsch</taxon>
    </lineage>
</organism>
<name>A0A6J5L9M0_9CAUD</name>
<protein>
    <submittedName>
        <fullName evidence="1">Uncharacterized protein</fullName>
    </submittedName>
</protein>
<gene>
    <name evidence="1" type="ORF">UFOVP132_52</name>
</gene>
<reference evidence="1" key="1">
    <citation type="submission" date="2020-04" db="EMBL/GenBank/DDBJ databases">
        <authorList>
            <person name="Chiriac C."/>
            <person name="Salcher M."/>
            <person name="Ghai R."/>
            <person name="Kavagutti S V."/>
        </authorList>
    </citation>
    <scope>NUCLEOTIDE SEQUENCE</scope>
</reference>